<dbReference type="RefSeq" id="WP_048444969.1">
    <property type="nucleotide sequence ID" value="NZ_LABY01000095.1"/>
</dbReference>
<dbReference type="PATRIC" id="fig|298794.3.peg.7876"/>
<evidence type="ECO:0000313" key="3">
    <source>
        <dbReference type="Proteomes" id="UP000035955"/>
    </source>
</evidence>
<dbReference type="EMBL" id="LABY01000095">
    <property type="protein sequence ID" value="KMO36840.1"/>
    <property type="molecule type" value="Genomic_DNA"/>
</dbReference>
<dbReference type="Proteomes" id="UP000035955">
    <property type="component" value="Unassembled WGS sequence"/>
</dbReference>
<keyword evidence="1" id="KW-0175">Coiled coil</keyword>
<dbReference type="AlphaFoldDB" id="A0A0J6SNP3"/>
<dbReference type="OrthoDB" id="7362854at2"/>
<evidence type="ECO:0008006" key="4">
    <source>
        <dbReference type="Google" id="ProtNLM"/>
    </source>
</evidence>
<evidence type="ECO:0000313" key="2">
    <source>
        <dbReference type="EMBL" id="KMO36840.1"/>
    </source>
</evidence>
<accession>A0A0J6SNP3</accession>
<organism evidence="2 3">
    <name type="scientific">Methylobacterium variabile</name>
    <dbReference type="NCBI Taxonomy" id="298794"/>
    <lineage>
        <taxon>Bacteria</taxon>
        <taxon>Pseudomonadati</taxon>
        <taxon>Pseudomonadota</taxon>
        <taxon>Alphaproteobacteria</taxon>
        <taxon>Hyphomicrobiales</taxon>
        <taxon>Methylobacteriaceae</taxon>
        <taxon>Methylobacterium</taxon>
    </lineage>
</organism>
<name>A0A0J6SNP3_9HYPH</name>
<dbReference type="Gene3D" id="6.10.280.50">
    <property type="match status" value="1"/>
</dbReference>
<gene>
    <name evidence="2" type="ORF">VQ02_14840</name>
</gene>
<dbReference type="InterPro" id="IPR038444">
    <property type="entry name" value="DUF465_sf"/>
</dbReference>
<keyword evidence="3" id="KW-1185">Reference proteome</keyword>
<sequence length="61" mass="7315">MSLNTHLTELERKHEALEREIQDAITHLSTDDLRIVELKRRKLHLKDEISRLRTTSTRVMH</sequence>
<feature type="coiled-coil region" evidence="1">
    <location>
        <begin position="7"/>
        <end position="55"/>
    </location>
</feature>
<dbReference type="InterPro" id="IPR007420">
    <property type="entry name" value="DUF465"/>
</dbReference>
<protein>
    <recommendedName>
        <fullName evidence="4">DUF465 domain-containing protein</fullName>
    </recommendedName>
</protein>
<dbReference type="Pfam" id="PF04325">
    <property type="entry name" value="DUF465"/>
    <property type="match status" value="1"/>
</dbReference>
<comment type="caution">
    <text evidence="2">The sequence shown here is derived from an EMBL/GenBank/DDBJ whole genome shotgun (WGS) entry which is preliminary data.</text>
</comment>
<evidence type="ECO:0000256" key="1">
    <source>
        <dbReference type="SAM" id="Coils"/>
    </source>
</evidence>
<reference evidence="2 3" key="1">
    <citation type="submission" date="2015-03" db="EMBL/GenBank/DDBJ databases">
        <title>Genome sequencing of Methylobacterium variabile DSM 16961.</title>
        <authorList>
            <person name="Chaudhry V."/>
            <person name="Patil P.B."/>
        </authorList>
    </citation>
    <scope>NUCLEOTIDE SEQUENCE [LARGE SCALE GENOMIC DNA]</scope>
    <source>
        <strain evidence="2 3">DSM 16961</strain>
    </source>
</reference>
<proteinExistence type="predicted"/>